<organism evidence="3 4">
    <name type="scientific">Gigaspora margarita</name>
    <dbReference type="NCBI Taxonomy" id="4874"/>
    <lineage>
        <taxon>Eukaryota</taxon>
        <taxon>Fungi</taxon>
        <taxon>Fungi incertae sedis</taxon>
        <taxon>Mucoromycota</taxon>
        <taxon>Glomeromycotina</taxon>
        <taxon>Glomeromycetes</taxon>
        <taxon>Diversisporales</taxon>
        <taxon>Gigasporaceae</taxon>
        <taxon>Gigaspora</taxon>
    </lineage>
</organism>
<evidence type="ECO:0000256" key="1">
    <source>
        <dbReference type="SAM" id="MobiDB-lite"/>
    </source>
</evidence>
<keyword evidence="4" id="KW-1185">Reference proteome</keyword>
<gene>
    <name evidence="3" type="ORF">GMARGA_LOCUS16702</name>
</gene>
<dbReference type="Proteomes" id="UP000789901">
    <property type="component" value="Unassembled WGS sequence"/>
</dbReference>
<accession>A0ABN7VBE1</accession>
<sequence>MELENIDPLPQSILSTTISLSINDKFDEQSDSEFGEQLELYKGQSFKTVEEAYVLVELFAHSNGFGIRKGCVEKDANGIHEISRSFVCRHAGKLQNKNKLNKTEGSGSCRTDCKWKVNIYWSKCFSEYHISTFTNIHTSHALDPTTIQFIPKNQKLTEEMLKDIEFYTLSEKINATYTFRHFTAGAQATSCVESINSHIKSIIHHSTTLYDLFNSLDSLITSQDYYYDFISWKSSNPNIKPPNVCDTMYPNVDAILKSFVAPNLIEKIHYKINHSLFYHPTKINTESLYLCQLFGKMTTSKLVINDDAAFIDNAFDYPLAHSLALFKQVEDKVVEVWEVIHMTWQHSWLHVLLLSDAAKFSINFVAKHWLLDKYQDEDLGMQPLVNLSTVFLSESSKASTLMTILQSNESSRLFSVSNEISTITRLSSSNTTNIFASGHKTSILEEHSEPNVIAQVSNPIKKVRRDRPPKTARYQSALENQSSKAQEKQSKLARGPGTNTCGECGGKGHNHRWHAKHVNKACDLTIMCEFCGGRGYKKELHDYDLVEEKENKSEWFK</sequence>
<protein>
    <submittedName>
        <fullName evidence="3">13940_t:CDS:1</fullName>
    </submittedName>
</protein>
<name>A0ABN7VBE1_GIGMA</name>
<evidence type="ECO:0000259" key="2">
    <source>
        <dbReference type="Pfam" id="PF03101"/>
    </source>
</evidence>
<reference evidence="3 4" key="1">
    <citation type="submission" date="2021-06" db="EMBL/GenBank/DDBJ databases">
        <authorList>
            <person name="Kallberg Y."/>
            <person name="Tangrot J."/>
            <person name="Rosling A."/>
        </authorList>
    </citation>
    <scope>NUCLEOTIDE SEQUENCE [LARGE SCALE GENOMIC DNA]</scope>
    <source>
        <strain evidence="3 4">120-4 pot B 10/14</strain>
    </source>
</reference>
<proteinExistence type="predicted"/>
<feature type="domain" description="FAR1" evidence="2">
    <location>
        <begin position="59"/>
        <end position="142"/>
    </location>
</feature>
<feature type="region of interest" description="Disordered" evidence="1">
    <location>
        <begin position="461"/>
        <end position="499"/>
    </location>
</feature>
<dbReference type="EMBL" id="CAJVQB010012231">
    <property type="protein sequence ID" value="CAG8753895.1"/>
    <property type="molecule type" value="Genomic_DNA"/>
</dbReference>
<evidence type="ECO:0000313" key="4">
    <source>
        <dbReference type="Proteomes" id="UP000789901"/>
    </source>
</evidence>
<evidence type="ECO:0000313" key="3">
    <source>
        <dbReference type="EMBL" id="CAG8753895.1"/>
    </source>
</evidence>
<feature type="compositionally biased region" description="Polar residues" evidence="1">
    <location>
        <begin position="473"/>
        <end position="484"/>
    </location>
</feature>
<dbReference type="Pfam" id="PF03101">
    <property type="entry name" value="FAR1"/>
    <property type="match status" value="1"/>
</dbReference>
<comment type="caution">
    <text evidence="3">The sequence shown here is derived from an EMBL/GenBank/DDBJ whole genome shotgun (WGS) entry which is preliminary data.</text>
</comment>
<dbReference type="PANTHER" id="PTHR47718">
    <property type="entry name" value="OS01G0519700 PROTEIN"/>
    <property type="match status" value="1"/>
</dbReference>
<dbReference type="InterPro" id="IPR004330">
    <property type="entry name" value="FAR1_DNA_bnd_dom"/>
</dbReference>